<evidence type="ECO:0000256" key="4">
    <source>
        <dbReference type="ARBA" id="ARBA00022801"/>
    </source>
</evidence>
<feature type="transmembrane region" description="Helical" evidence="7">
    <location>
        <begin position="264"/>
        <end position="288"/>
    </location>
</feature>
<feature type="transmembrane region" description="Helical" evidence="7">
    <location>
        <begin position="126"/>
        <end position="150"/>
    </location>
</feature>
<dbReference type="GO" id="GO:0006508">
    <property type="term" value="P:proteolysis"/>
    <property type="evidence" value="ECO:0007669"/>
    <property type="project" value="UniProtKB-KW"/>
</dbReference>
<evidence type="ECO:0000256" key="3">
    <source>
        <dbReference type="ARBA" id="ARBA00022692"/>
    </source>
</evidence>
<evidence type="ECO:0000313" key="9">
    <source>
        <dbReference type="EMBL" id="MCS5725125.1"/>
    </source>
</evidence>
<reference evidence="9" key="1">
    <citation type="submission" date="2022-08" db="EMBL/GenBank/DDBJ databases">
        <authorList>
            <person name="Deng Y."/>
            <person name="Han X.-F."/>
            <person name="Zhang Y.-Q."/>
        </authorList>
    </citation>
    <scope>NUCLEOTIDE SEQUENCE</scope>
    <source>
        <strain evidence="9">CPCC 203407</strain>
    </source>
</reference>
<dbReference type="InterPro" id="IPR050925">
    <property type="entry name" value="Rhomboid_protease_S54"/>
</dbReference>
<keyword evidence="5 7" id="KW-1133">Transmembrane helix</keyword>
<keyword evidence="6 7" id="KW-0472">Membrane</keyword>
<dbReference type="PROSITE" id="PS50119">
    <property type="entry name" value="ZF_BBOX"/>
    <property type="match status" value="1"/>
</dbReference>
<evidence type="ECO:0000256" key="7">
    <source>
        <dbReference type="SAM" id="Phobius"/>
    </source>
</evidence>
<dbReference type="Gene3D" id="1.20.1540.10">
    <property type="entry name" value="Rhomboid-like"/>
    <property type="match status" value="1"/>
</dbReference>
<name>A0AA41XG81_9MICO</name>
<dbReference type="PANTHER" id="PTHR43731">
    <property type="entry name" value="RHOMBOID PROTEASE"/>
    <property type="match status" value="1"/>
</dbReference>
<evidence type="ECO:0000256" key="5">
    <source>
        <dbReference type="ARBA" id="ARBA00022989"/>
    </source>
</evidence>
<dbReference type="GO" id="GO:0004252">
    <property type="term" value="F:serine-type endopeptidase activity"/>
    <property type="evidence" value="ECO:0007669"/>
    <property type="project" value="InterPro"/>
</dbReference>
<keyword evidence="9" id="KW-0645">Protease</keyword>
<protein>
    <submittedName>
        <fullName evidence="9">Rhomboid family intramembrane serine protease</fullName>
    </submittedName>
</protein>
<feature type="transmembrane region" description="Helical" evidence="7">
    <location>
        <begin position="234"/>
        <end position="252"/>
    </location>
</feature>
<comment type="similarity">
    <text evidence="2">Belongs to the peptidase S54 family.</text>
</comment>
<evidence type="ECO:0000256" key="2">
    <source>
        <dbReference type="ARBA" id="ARBA00009045"/>
    </source>
</evidence>
<dbReference type="RefSeq" id="WP_259525602.1">
    <property type="nucleotide sequence ID" value="NZ_JANLCK010000002.1"/>
</dbReference>
<feature type="transmembrane region" description="Helical" evidence="7">
    <location>
        <begin position="186"/>
        <end position="204"/>
    </location>
</feature>
<evidence type="ECO:0000256" key="1">
    <source>
        <dbReference type="ARBA" id="ARBA00004141"/>
    </source>
</evidence>
<feature type="transmembrane region" description="Helical" evidence="7">
    <location>
        <begin position="162"/>
        <end position="180"/>
    </location>
</feature>
<dbReference type="InterPro" id="IPR000315">
    <property type="entry name" value="Znf_B-box"/>
</dbReference>
<keyword evidence="10" id="KW-1185">Reference proteome</keyword>
<gene>
    <name evidence="9" type="ORF">N1028_04370</name>
</gene>
<organism evidence="9 10">
    <name type="scientific">Herbiconiux oxytropis</name>
    <dbReference type="NCBI Taxonomy" id="2970915"/>
    <lineage>
        <taxon>Bacteria</taxon>
        <taxon>Bacillati</taxon>
        <taxon>Actinomycetota</taxon>
        <taxon>Actinomycetes</taxon>
        <taxon>Micrococcales</taxon>
        <taxon>Microbacteriaceae</taxon>
        <taxon>Herbiconiux</taxon>
    </lineage>
</organism>
<evidence type="ECO:0000259" key="8">
    <source>
        <dbReference type="PROSITE" id="PS50119"/>
    </source>
</evidence>
<comment type="caution">
    <text evidence="9">The sequence shown here is derived from an EMBL/GenBank/DDBJ whole genome shotgun (WGS) entry which is preliminary data.</text>
</comment>
<keyword evidence="3 7" id="KW-0812">Transmembrane</keyword>
<evidence type="ECO:0000256" key="6">
    <source>
        <dbReference type="ARBA" id="ARBA00023136"/>
    </source>
</evidence>
<keyword evidence="4" id="KW-0378">Hydrolase</keyword>
<sequence>MTTAPDSRDNFCYRHPERQSYILCQRCGRTVCPECSVQAAVGVHCVECAARDRREAPKVNRGRPAFLRNLTGSEAPVVTYAIIALCLVVFALQSLPVIGGTVTSALQFAPLYVMPIPGVPFEPWRMITAAFVHGGIFHVLLNMYTLFIFGSALERGLGRWRYIALYLISGFGGSVAVLLLDAPNQAVVGASGAIFGLMGAFFVINRHLGGSSVQLLILVAINLAYGFIVPGISWQAHVGGLIAGALVALVYVRTRRVRQKRLQIVLVGAVATGLVAITTAGAVLIPAAL</sequence>
<dbReference type="Proteomes" id="UP001165587">
    <property type="component" value="Unassembled WGS sequence"/>
</dbReference>
<evidence type="ECO:0000313" key="10">
    <source>
        <dbReference type="Proteomes" id="UP001165587"/>
    </source>
</evidence>
<dbReference type="GO" id="GO:0016020">
    <property type="term" value="C:membrane"/>
    <property type="evidence" value="ECO:0007669"/>
    <property type="project" value="UniProtKB-SubCell"/>
</dbReference>
<feature type="domain" description="B box-type" evidence="8">
    <location>
        <begin position="7"/>
        <end position="58"/>
    </location>
</feature>
<accession>A0AA41XG81</accession>
<dbReference type="InterPro" id="IPR022764">
    <property type="entry name" value="Peptidase_S54_rhomboid_dom"/>
</dbReference>
<feature type="transmembrane region" description="Helical" evidence="7">
    <location>
        <begin position="77"/>
        <end position="106"/>
    </location>
</feature>
<dbReference type="PANTHER" id="PTHR43731:SF14">
    <property type="entry name" value="PRESENILIN-ASSOCIATED RHOMBOID-LIKE PROTEIN, MITOCHONDRIAL"/>
    <property type="match status" value="1"/>
</dbReference>
<comment type="subcellular location">
    <subcellularLocation>
        <location evidence="1">Membrane</location>
        <topology evidence="1">Multi-pass membrane protein</topology>
    </subcellularLocation>
</comment>
<dbReference type="AlphaFoldDB" id="A0AA41XG81"/>
<feature type="transmembrane region" description="Helical" evidence="7">
    <location>
        <begin position="211"/>
        <end position="228"/>
    </location>
</feature>
<dbReference type="InterPro" id="IPR035952">
    <property type="entry name" value="Rhomboid-like_sf"/>
</dbReference>
<proteinExistence type="inferred from homology"/>
<dbReference type="EMBL" id="JANLCK010000002">
    <property type="protein sequence ID" value="MCS5725125.1"/>
    <property type="molecule type" value="Genomic_DNA"/>
</dbReference>
<dbReference type="GO" id="GO:0008270">
    <property type="term" value="F:zinc ion binding"/>
    <property type="evidence" value="ECO:0007669"/>
    <property type="project" value="InterPro"/>
</dbReference>
<dbReference type="Pfam" id="PF01694">
    <property type="entry name" value="Rhomboid"/>
    <property type="match status" value="1"/>
</dbReference>
<dbReference type="SUPFAM" id="SSF144091">
    <property type="entry name" value="Rhomboid-like"/>
    <property type="match status" value="1"/>
</dbReference>